<name>A0A6B2JVT8_9RHOB</name>
<dbReference type="PANTHER" id="PTHR12905:SF0">
    <property type="entry name" value="CALCINEURIN-LIKE PHOSPHOESTERASE DOMAIN-CONTAINING PROTEIN"/>
    <property type="match status" value="1"/>
</dbReference>
<dbReference type="RefSeq" id="WP_163889073.1">
    <property type="nucleotide sequence ID" value="NZ_JAAFYS010000001.1"/>
</dbReference>
<gene>
    <name evidence="2" type="ORF">GZA08_00825</name>
</gene>
<feature type="domain" description="Calcineurin-like phosphoesterase" evidence="1">
    <location>
        <begin position="1"/>
        <end position="171"/>
    </location>
</feature>
<dbReference type="EMBL" id="JAAGAB010000001">
    <property type="protein sequence ID" value="NDU99511.1"/>
    <property type="molecule type" value="Genomic_DNA"/>
</dbReference>
<keyword evidence="3" id="KW-1185">Reference proteome</keyword>
<evidence type="ECO:0000313" key="3">
    <source>
        <dbReference type="Proteomes" id="UP000474757"/>
    </source>
</evidence>
<accession>A0A6B2JVT8</accession>
<dbReference type="Proteomes" id="UP000474757">
    <property type="component" value="Unassembled WGS sequence"/>
</dbReference>
<dbReference type="SUPFAM" id="SSF56300">
    <property type="entry name" value="Metallo-dependent phosphatases"/>
    <property type="match status" value="1"/>
</dbReference>
<comment type="caution">
    <text evidence="2">The sequence shown here is derived from an EMBL/GenBank/DDBJ whole genome shotgun (WGS) entry which is preliminary data.</text>
</comment>
<proteinExistence type="predicted"/>
<dbReference type="GO" id="GO:0016787">
    <property type="term" value="F:hydrolase activity"/>
    <property type="evidence" value="ECO:0007669"/>
    <property type="project" value="InterPro"/>
</dbReference>
<dbReference type="InterPro" id="IPR004843">
    <property type="entry name" value="Calcineurin-like_PHP"/>
</dbReference>
<evidence type="ECO:0000313" key="2">
    <source>
        <dbReference type="EMBL" id="NDU99511.1"/>
    </source>
</evidence>
<dbReference type="AlphaFoldDB" id="A0A6B2JVT8"/>
<protein>
    <submittedName>
        <fullName evidence="2">Serine/threonine protein phosphatase</fullName>
    </submittedName>
</protein>
<dbReference type="InterPro" id="IPR029052">
    <property type="entry name" value="Metallo-depent_PP-like"/>
</dbReference>
<evidence type="ECO:0000259" key="1">
    <source>
        <dbReference type="Pfam" id="PF00149"/>
    </source>
</evidence>
<sequence>MKILAASDLHCDHDAARAIVDAAPAADLVLLAGDFANAHEGLAEIMAILAPLGEKAILVPGNNESLEALRAATDLTVLHGQEIERAGLIVVGLGGGIPPLPDADFASWDIEEAEAERLLAPYDTCDVLLTHSPPKGVGDRHSRAGSIGSEALREAAERMQPGLMAFGHVHDCWGAEGTIGTSLCRNLGPGLYWADL</sequence>
<reference evidence="2 3" key="1">
    <citation type="submission" date="2020-02" db="EMBL/GenBank/DDBJ databases">
        <title>Pseudoroseicyclus tamarix, sp. nov., isolated from offshore sediment of a Tamarix chinensis forest.</title>
        <authorList>
            <person name="Gai Y."/>
        </authorList>
    </citation>
    <scope>NUCLEOTIDE SEQUENCE [LARGE SCALE GENOMIC DNA]</scope>
    <source>
        <strain evidence="2 3">CLL3-39</strain>
    </source>
</reference>
<dbReference type="Gene3D" id="3.60.21.10">
    <property type="match status" value="1"/>
</dbReference>
<dbReference type="InterPro" id="IPR051693">
    <property type="entry name" value="UPF0046_metallophosphoest"/>
</dbReference>
<dbReference type="Pfam" id="PF00149">
    <property type="entry name" value="Metallophos"/>
    <property type="match status" value="1"/>
</dbReference>
<dbReference type="PANTHER" id="PTHR12905">
    <property type="entry name" value="METALLOPHOSPHOESTERASE"/>
    <property type="match status" value="1"/>
</dbReference>
<organism evidence="2 3">
    <name type="scientific">Pseudoroseicyclus tamaricis</name>
    <dbReference type="NCBI Taxonomy" id="2705421"/>
    <lineage>
        <taxon>Bacteria</taxon>
        <taxon>Pseudomonadati</taxon>
        <taxon>Pseudomonadota</taxon>
        <taxon>Alphaproteobacteria</taxon>
        <taxon>Rhodobacterales</taxon>
        <taxon>Paracoccaceae</taxon>
        <taxon>Pseudoroseicyclus</taxon>
    </lineage>
</organism>